<dbReference type="Proteomes" id="UP001399917">
    <property type="component" value="Unassembled WGS sequence"/>
</dbReference>
<dbReference type="PANTHER" id="PTHR33823">
    <property type="entry name" value="RNA POLYMERASE-BINDING TRANSCRIPTION FACTOR DKSA-RELATED"/>
    <property type="match status" value="1"/>
</dbReference>
<proteinExistence type="predicted"/>
<accession>A0ABP7KIE3</accession>
<dbReference type="EMBL" id="BAABDF010000007">
    <property type="protein sequence ID" value="GAA3878100.1"/>
    <property type="molecule type" value="Genomic_DNA"/>
</dbReference>
<evidence type="ECO:0000259" key="7">
    <source>
        <dbReference type="Pfam" id="PF21173"/>
    </source>
</evidence>
<evidence type="ECO:0000313" key="9">
    <source>
        <dbReference type="Proteomes" id="UP001399917"/>
    </source>
</evidence>
<evidence type="ECO:0000313" key="8">
    <source>
        <dbReference type="EMBL" id="GAA3878100.1"/>
    </source>
</evidence>
<keyword evidence="1" id="KW-0479">Metal-binding</keyword>
<dbReference type="Pfam" id="PF21173">
    <property type="entry name" value="DksA-like_N"/>
    <property type="match status" value="1"/>
</dbReference>
<feature type="zinc finger region" description="dksA C4-type" evidence="4">
    <location>
        <begin position="79"/>
        <end position="103"/>
    </location>
</feature>
<feature type="coiled-coil region" evidence="5">
    <location>
        <begin position="8"/>
        <end position="35"/>
    </location>
</feature>
<evidence type="ECO:0000256" key="3">
    <source>
        <dbReference type="ARBA" id="ARBA00022833"/>
    </source>
</evidence>
<organism evidence="8 9">
    <name type="scientific">Celeribacter arenosi</name>
    <dbReference type="NCBI Taxonomy" id="792649"/>
    <lineage>
        <taxon>Bacteria</taxon>
        <taxon>Pseudomonadati</taxon>
        <taxon>Pseudomonadota</taxon>
        <taxon>Alphaproteobacteria</taxon>
        <taxon>Rhodobacterales</taxon>
        <taxon>Roseobacteraceae</taxon>
        <taxon>Celeribacter</taxon>
    </lineage>
</organism>
<keyword evidence="5" id="KW-0175">Coiled coil</keyword>
<reference evidence="9" key="1">
    <citation type="journal article" date="2019" name="Int. J. Syst. Evol. Microbiol.">
        <title>The Global Catalogue of Microorganisms (GCM) 10K type strain sequencing project: providing services to taxonomists for standard genome sequencing and annotation.</title>
        <authorList>
            <consortium name="The Broad Institute Genomics Platform"/>
            <consortium name="The Broad Institute Genome Sequencing Center for Infectious Disease"/>
            <person name="Wu L."/>
            <person name="Ma J."/>
        </authorList>
    </citation>
    <scope>NUCLEOTIDE SEQUENCE [LARGE SCALE GENOMIC DNA]</scope>
    <source>
        <strain evidence="9">JCM 17190</strain>
    </source>
</reference>
<evidence type="ECO:0000256" key="4">
    <source>
        <dbReference type="PROSITE-ProRule" id="PRU00510"/>
    </source>
</evidence>
<name>A0ABP7KIE3_9RHOB</name>
<evidence type="ECO:0000259" key="6">
    <source>
        <dbReference type="Pfam" id="PF01258"/>
    </source>
</evidence>
<dbReference type="SUPFAM" id="SSF57716">
    <property type="entry name" value="Glucocorticoid receptor-like (DNA-binding domain)"/>
    <property type="match status" value="1"/>
</dbReference>
<gene>
    <name evidence="8" type="ORF">GCM10022404_29830</name>
</gene>
<keyword evidence="3" id="KW-0862">Zinc</keyword>
<dbReference type="SUPFAM" id="SSF109635">
    <property type="entry name" value="DnaK suppressor protein DksA, alpha-hairpin domain"/>
    <property type="match status" value="1"/>
</dbReference>
<evidence type="ECO:0000256" key="2">
    <source>
        <dbReference type="ARBA" id="ARBA00022771"/>
    </source>
</evidence>
<dbReference type="PROSITE" id="PS51128">
    <property type="entry name" value="ZF_DKSA_2"/>
    <property type="match status" value="1"/>
</dbReference>
<protein>
    <submittedName>
        <fullName evidence="8">TraR/DksA C4-type zinc finger protein</fullName>
    </submittedName>
</protein>
<dbReference type="InterPro" id="IPR000962">
    <property type="entry name" value="Znf_DskA_TraR"/>
</dbReference>
<dbReference type="InterPro" id="IPR048487">
    <property type="entry name" value="DksA-like_N"/>
</dbReference>
<feature type="domain" description="Zinc finger DksA/TraR C4-type" evidence="6">
    <location>
        <begin position="74"/>
        <end position="105"/>
    </location>
</feature>
<evidence type="ECO:0000256" key="1">
    <source>
        <dbReference type="ARBA" id="ARBA00022723"/>
    </source>
</evidence>
<dbReference type="Pfam" id="PF01258">
    <property type="entry name" value="zf-dskA_traR"/>
    <property type="match status" value="1"/>
</dbReference>
<dbReference type="InterPro" id="IPR037187">
    <property type="entry name" value="DnaK_N"/>
</dbReference>
<comment type="caution">
    <text evidence="8">The sequence shown here is derived from an EMBL/GenBank/DDBJ whole genome shotgun (WGS) entry which is preliminary data.</text>
</comment>
<sequence>MTDHTHRHSQLVARLAELRARLVEIDEELDSHQSKDWTELATERESDEMLESMGQAGQQEIAKIEAALVRFDRGDYGICQKCGDQISDARLDVLPYTPLCKSCAAASADQRK</sequence>
<feature type="domain" description="DnaK suppressor protein-like N-terminal" evidence="7">
    <location>
        <begin position="10"/>
        <end position="70"/>
    </location>
</feature>
<evidence type="ECO:0000256" key="5">
    <source>
        <dbReference type="SAM" id="Coils"/>
    </source>
</evidence>
<dbReference type="PANTHER" id="PTHR33823:SF4">
    <property type="entry name" value="GENERAL STRESS PROTEIN 16O"/>
    <property type="match status" value="1"/>
</dbReference>
<keyword evidence="9" id="KW-1185">Reference proteome</keyword>
<keyword evidence="2" id="KW-0863">Zinc-finger</keyword>
<dbReference type="Gene3D" id="1.20.120.910">
    <property type="entry name" value="DksA, coiled-coil domain"/>
    <property type="match status" value="1"/>
</dbReference>
<dbReference type="RefSeq" id="WP_344848549.1">
    <property type="nucleotide sequence ID" value="NZ_BAABDF010000007.1"/>
</dbReference>